<organism evidence="4">
    <name type="scientific">Dunaliella tertiolecta</name>
    <name type="common">Green alga</name>
    <dbReference type="NCBI Taxonomy" id="3047"/>
    <lineage>
        <taxon>Eukaryota</taxon>
        <taxon>Viridiplantae</taxon>
        <taxon>Chlorophyta</taxon>
        <taxon>core chlorophytes</taxon>
        <taxon>Chlorophyceae</taxon>
        <taxon>CS clade</taxon>
        <taxon>Chlamydomonadales</taxon>
        <taxon>Dunaliellaceae</taxon>
        <taxon>Dunaliella</taxon>
    </lineage>
</organism>
<dbReference type="GO" id="GO:0008080">
    <property type="term" value="F:N-acetyltransferase activity"/>
    <property type="evidence" value="ECO:0007669"/>
    <property type="project" value="TreeGrafter"/>
</dbReference>
<evidence type="ECO:0000259" key="3">
    <source>
        <dbReference type="PROSITE" id="PS51186"/>
    </source>
</evidence>
<protein>
    <recommendedName>
        <fullName evidence="3">N-acetyltransferase domain-containing protein</fullName>
    </recommendedName>
</protein>
<dbReference type="InterPro" id="IPR051556">
    <property type="entry name" value="N-term/lysine_N-AcTrnsfr"/>
</dbReference>
<dbReference type="GO" id="GO:0031415">
    <property type="term" value="C:NatA complex"/>
    <property type="evidence" value="ECO:0007669"/>
    <property type="project" value="TreeGrafter"/>
</dbReference>
<dbReference type="PANTHER" id="PTHR42919">
    <property type="entry name" value="N-ALPHA-ACETYLTRANSFERASE"/>
    <property type="match status" value="1"/>
</dbReference>
<dbReference type="InterPro" id="IPR000182">
    <property type="entry name" value="GNAT_dom"/>
</dbReference>
<reference evidence="4" key="1">
    <citation type="submission" date="2021-01" db="EMBL/GenBank/DDBJ databases">
        <authorList>
            <person name="Corre E."/>
            <person name="Pelletier E."/>
            <person name="Niang G."/>
            <person name="Scheremetjew M."/>
            <person name="Finn R."/>
            <person name="Kale V."/>
            <person name="Holt S."/>
            <person name="Cochrane G."/>
            <person name="Meng A."/>
            <person name="Brown T."/>
            <person name="Cohen L."/>
        </authorList>
    </citation>
    <scope>NUCLEOTIDE SEQUENCE</scope>
    <source>
        <strain evidence="4">CCMP1320</strain>
    </source>
</reference>
<sequence>MQQQQQPSCAASEASPVALVQSSAADLDIAVTSLHKGNLEALKLMNSIIFPLKYSDQVYRDCMQFPQLTALAYHQDTLVGAIMGRLEVRKAKEGGGGSSSSPGGARLYIASLGVLAPYRGYKVGSQLLTRSLAGAAEDSMVMEAVVHMHVGNDDGKRFYERHGFKVTETVPNYYRSLDPPDALVLVHPLR</sequence>
<dbReference type="PANTHER" id="PTHR42919:SF8">
    <property type="entry name" value="N-ALPHA-ACETYLTRANSFERASE 50"/>
    <property type="match status" value="1"/>
</dbReference>
<dbReference type="Pfam" id="PF00583">
    <property type="entry name" value="Acetyltransf_1"/>
    <property type="match status" value="1"/>
</dbReference>
<evidence type="ECO:0000256" key="2">
    <source>
        <dbReference type="ARBA" id="ARBA00023315"/>
    </source>
</evidence>
<gene>
    <name evidence="4" type="ORF">DTER00134_LOCUS11448</name>
</gene>
<evidence type="ECO:0000313" key="4">
    <source>
        <dbReference type="EMBL" id="CAE0496375.1"/>
    </source>
</evidence>
<evidence type="ECO:0000256" key="1">
    <source>
        <dbReference type="ARBA" id="ARBA00022679"/>
    </source>
</evidence>
<accession>A0A7S3QXG8</accession>
<proteinExistence type="predicted"/>
<dbReference type="InterPro" id="IPR016181">
    <property type="entry name" value="Acyl_CoA_acyltransferase"/>
</dbReference>
<dbReference type="PROSITE" id="PS51186">
    <property type="entry name" value="GNAT"/>
    <property type="match status" value="1"/>
</dbReference>
<dbReference type="EMBL" id="HBIP01019268">
    <property type="protein sequence ID" value="CAE0496375.1"/>
    <property type="molecule type" value="Transcribed_RNA"/>
</dbReference>
<name>A0A7S3QXG8_DUNTE</name>
<dbReference type="AlphaFoldDB" id="A0A7S3QXG8"/>
<feature type="domain" description="N-acetyltransferase" evidence="3">
    <location>
        <begin position="29"/>
        <end position="190"/>
    </location>
</feature>
<keyword evidence="1" id="KW-0808">Transferase</keyword>
<dbReference type="GO" id="GO:0007064">
    <property type="term" value="P:mitotic sister chromatid cohesion"/>
    <property type="evidence" value="ECO:0007669"/>
    <property type="project" value="TreeGrafter"/>
</dbReference>
<dbReference type="SUPFAM" id="SSF55729">
    <property type="entry name" value="Acyl-CoA N-acyltransferases (Nat)"/>
    <property type="match status" value="1"/>
</dbReference>
<dbReference type="Gene3D" id="3.40.630.30">
    <property type="match status" value="1"/>
</dbReference>
<keyword evidence="2" id="KW-0012">Acyltransferase</keyword>